<comment type="caution">
    <text evidence="3">The sequence shown here is derived from an EMBL/GenBank/DDBJ whole genome shotgun (WGS) entry which is preliminary data.</text>
</comment>
<evidence type="ECO:0000259" key="2">
    <source>
        <dbReference type="Pfam" id="PF00078"/>
    </source>
</evidence>
<feature type="compositionally biased region" description="Polar residues" evidence="1">
    <location>
        <begin position="150"/>
        <end position="166"/>
    </location>
</feature>
<accession>A0ABQ5FUF8</accession>
<dbReference type="PANTHER" id="PTHR33116">
    <property type="entry name" value="REVERSE TRANSCRIPTASE ZINC-BINDING DOMAIN-CONTAINING PROTEIN-RELATED-RELATED"/>
    <property type="match status" value="1"/>
</dbReference>
<evidence type="ECO:0000256" key="1">
    <source>
        <dbReference type="SAM" id="MobiDB-lite"/>
    </source>
</evidence>
<dbReference type="SUPFAM" id="SSF56672">
    <property type="entry name" value="DNA/RNA polymerases"/>
    <property type="match status" value="1"/>
</dbReference>
<dbReference type="Proteomes" id="UP001151760">
    <property type="component" value="Unassembled WGS sequence"/>
</dbReference>
<feature type="non-terminal residue" evidence="3">
    <location>
        <position position="1099"/>
    </location>
</feature>
<sequence length="1099" mass="124731">MCKESWGRSSFARCLIEINAEAEFVESITIGIPELEGTNFIKETIRVEYEWKPPRCNTCNIFGHSGESCPKKVVNTPVVNTTNSTNTPNDGFQQVVNKKRNNKKNAAGIPIPKGVPVAKGFQVGKQFNYQPKSTNSYSSGGGNRGTTSSKAGSSANEGASVANKVNSIDKQKGTNVVGTSMMKISNISSPNPFSVLDGVDDEDEVVENIYDESANLNLKETSGASTPAQMVINENNLSVYAILESHVDVVVVYDTCKKVNMRVDNKTLFYSFVYADNYYIDHRVLRNNLVRHAGLMQNKPWVLLGDFNAALNIEDHSSGGYEPNVAMHDFKECVQVMEVADVNSTGLYYTWNQKPKGSNGTLKKIDRIMGNLQFNDDFPGSFAIFQPYRISDHSPCVLRIPTRLKGLKSPLRKLLHDYGNLHERVNKIRVELDEAQKAIDRDPSSSILREEHAHYLLAFKEAQMDEERFLKQKAKVEWLQAGDSNTTYFHKIVKSKCAIKRIEMVSDSSNIFYDGNQVLGAFVQQYNQFLGAEGVSNPLDDQDLFIRVLDNSKADCMVHDVTNDEIKSVMFSMGDDKAPGPDGFKAWDVVGGDITCAIRDFFSIGKLLKKLNHTIISLIPKVTTPARINDYRPISCCNVLYKCISKLIANRVKEGLGDIVSINQSAFVPGRRISDNILLTQELMRNYHRRRGPPRCAFKVDIQKAFDTMDWNFLETILVGFGFHPNMGKRGLRQGDPLPPYLFTLVKEILTLLLQSRVQNSEEFQYHHLCNKQRIINLCFADDLFLFAHGHPSSVSVIMDALEEFKCFAGQQLMRGFLWCQGEMNKGKAKVAWEFVCMPKQEGGLGIRRIEDFDIALMATHIWSILTHRESLWVKWVHMYKLKGRSFWDVPCRGDVSWGWRKLLQIRSIIRAFIWHKINNDKSTSVWFDRWADVCPIKDLLSNRDITRSAFSLDDSVSNLISNDDVILWRDSDGVLRPFSVAYVWDTIRTWVDLVRSKVRVLCGMDDISPRIIDVVAFIVPISKSKMVVSILSRIIIVATSYYIWLERNGRLFKENTSSPDKIVDVIMSMVRLKLVTFKFKKMSTKSRLLLDQWKIPSY</sequence>
<reference evidence="3" key="1">
    <citation type="journal article" date="2022" name="Int. J. Mol. Sci.">
        <title>Draft Genome of Tanacetum Coccineum: Genomic Comparison of Closely Related Tanacetum-Family Plants.</title>
        <authorList>
            <person name="Yamashiro T."/>
            <person name="Shiraishi A."/>
            <person name="Nakayama K."/>
            <person name="Satake H."/>
        </authorList>
    </citation>
    <scope>NUCLEOTIDE SEQUENCE</scope>
</reference>
<dbReference type="SUPFAM" id="SSF56219">
    <property type="entry name" value="DNase I-like"/>
    <property type="match status" value="1"/>
</dbReference>
<dbReference type="CDD" id="cd01650">
    <property type="entry name" value="RT_nLTR_like"/>
    <property type="match status" value="1"/>
</dbReference>
<evidence type="ECO:0000313" key="3">
    <source>
        <dbReference type="EMBL" id="GJT66824.1"/>
    </source>
</evidence>
<dbReference type="InterPro" id="IPR043502">
    <property type="entry name" value="DNA/RNA_pol_sf"/>
</dbReference>
<evidence type="ECO:0000313" key="4">
    <source>
        <dbReference type="Proteomes" id="UP001151760"/>
    </source>
</evidence>
<feature type="domain" description="Reverse transcriptase" evidence="2">
    <location>
        <begin position="620"/>
        <end position="805"/>
    </location>
</feature>
<organism evidence="3 4">
    <name type="scientific">Tanacetum coccineum</name>
    <dbReference type="NCBI Taxonomy" id="301880"/>
    <lineage>
        <taxon>Eukaryota</taxon>
        <taxon>Viridiplantae</taxon>
        <taxon>Streptophyta</taxon>
        <taxon>Embryophyta</taxon>
        <taxon>Tracheophyta</taxon>
        <taxon>Spermatophyta</taxon>
        <taxon>Magnoliopsida</taxon>
        <taxon>eudicotyledons</taxon>
        <taxon>Gunneridae</taxon>
        <taxon>Pentapetalae</taxon>
        <taxon>asterids</taxon>
        <taxon>campanulids</taxon>
        <taxon>Asterales</taxon>
        <taxon>Asteraceae</taxon>
        <taxon>Asteroideae</taxon>
        <taxon>Anthemideae</taxon>
        <taxon>Anthemidinae</taxon>
        <taxon>Tanacetum</taxon>
    </lineage>
</organism>
<dbReference type="EMBL" id="BQNB010017751">
    <property type="protein sequence ID" value="GJT66824.1"/>
    <property type="molecule type" value="Genomic_DNA"/>
</dbReference>
<name>A0ABQ5FUF8_9ASTR</name>
<keyword evidence="4" id="KW-1185">Reference proteome</keyword>
<dbReference type="InterPro" id="IPR036691">
    <property type="entry name" value="Endo/exonu/phosph_ase_sf"/>
</dbReference>
<dbReference type="InterPro" id="IPR000477">
    <property type="entry name" value="RT_dom"/>
</dbReference>
<dbReference type="Pfam" id="PF00078">
    <property type="entry name" value="RVT_1"/>
    <property type="match status" value="1"/>
</dbReference>
<dbReference type="PANTHER" id="PTHR33116:SF76">
    <property type="entry name" value="DUF4283 DOMAIN-CONTAINING PROTEIN"/>
    <property type="match status" value="1"/>
</dbReference>
<protein>
    <submittedName>
        <fullName evidence="3">Sodium/hydrogen exchanger 6</fullName>
    </submittedName>
</protein>
<dbReference type="Gene3D" id="3.60.10.10">
    <property type="entry name" value="Endonuclease/exonuclease/phosphatase"/>
    <property type="match status" value="1"/>
</dbReference>
<gene>
    <name evidence="3" type="ORF">Tco_1018304</name>
</gene>
<feature type="region of interest" description="Disordered" evidence="1">
    <location>
        <begin position="129"/>
        <end position="167"/>
    </location>
</feature>
<reference evidence="3" key="2">
    <citation type="submission" date="2022-01" db="EMBL/GenBank/DDBJ databases">
        <authorList>
            <person name="Yamashiro T."/>
            <person name="Shiraishi A."/>
            <person name="Satake H."/>
            <person name="Nakayama K."/>
        </authorList>
    </citation>
    <scope>NUCLEOTIDE SEQUENCE</scope>
</reference>
<proteinExistence type="predicted"/>